<dbReference type="RefSeq" id="XP_018389297.1">
    <property type="nucleotide sequence ID" value="XM_018532546.1"/>
</dbReference>
<evidence type="ECO:0000256" key="3">
    <source>
        <dbReference type="SAM" id="Phobius"/>
    </source>
</evidence>
<dbReference type="OMA" id="MANNDRT"/>
<keyword evidence="6" id="KW-1185">Reference proteome</keyword>
<organism evidence="5 6">
    <name type="scientific">Alternaria alternata</name>
    <name type="common">Alternaria rot fungus</name>
    <name type="synonym">Torula alternata</name>
    <dbReference type="NCBI Taxonomy" id="5599"/>
    <lineage>
        <taxon>Eukaryota</taxon>
        <taxon>Fungi</taxon>
        <taxon>Dikarya</taxon>
        <taxon>Ascomycota</taxon>
        <taxon>Pezizomycotina</taxon>
        <taxon>Dothideomycetes</taxon>
        <taxon>Pleosporomycetidae</taxon>
        <taxon>Pleosporales</taxon>
        <taxon>Pleosporineae</taxon>
        <taxon>Pleosporaceae</taxon>
        <taxon>Alternaria</taxon>
        <taxon>Alternaria sect. Alternaria</taxon>
        <taxon>Alternaria alternata complex</taxon>
    </lineage>
</organism>
<dbReference type="PANTHER" id="PTHR34502">
    <property type="entry name" value="DUF6594 DOMAIN-CONTAINING PROTEIN-RELATED"/>
    <property type="match status" value="1"/>
</dbReference>
<keyword evidence="3" id="KW-0472">Membrane</keyword>
<feature type="transmembrane region" description="Helical" evidence="3">
    <location>
        <begin position="266"/>
        <end position="289"/>
    </location>
</feature>
<accession>A0A177DWL3</accession>
<keyword evidence="3" id="KW-0812">Transmembrane</keyword>
<sequence>MQSSAPFADVEKRGSNSSQGSGDAVIDIDIDIGSRAVTLVNKDIPRPKLSRAQIDKEINTTKTIPLQDYSTGYPLQAAFQSSESSWSIYRGFSYLHARVILDLQDELRCLEEDLEEIDLENEGENRLRSRKDDLKYAKEKGVVSPRACILDNIRSKLISYDEVLLKARELNAFQRPSKRDYRSFRTWFWNKKPLSYELEEQFIKRKEDLVSLRHGREWSGFDGFIESCIQRVHCRIVQRIFATKELREKTNDEHVHYYSQSRIEKLVGLFITLIIFILLVLPVVAMYKLTSVGDRNSTFDAVGLLVVFTLLFSAAMSLLTKAKRHELFAASAAYCAVLVVFISNFNNDSSR</sequence>
<dbReference type="AlphaFoldDB" id="A0A177DWL3"/>
<proteinExistence type="predicted"/>
<dbReference type="InterPro" id="IPR046529">
    <property type="entry name" value="DUF6594"/>
</dbReference>
<dbReference type="VEuPathDB" id="FungiDB:CC77DRAFT_634164"/>
<keyword evidence="1" id="KW-0175">Coiled coil</keyword>
<dbReference type="EMBL" id="KV441472">
    <property type="protein sequence ID" value="OAG23876.1"/>
    <property type="molecule type" value="Genomic_DNA"/>
</dbReference>
<evidence type="ECO:0000313" key="5">
    <source>
        <dbReference type="EMBL" id="OAG23876.1"/>
    </source>
</evidence>
<protein>
    <recommendedName>
        <fullName evidence="4">DUF6594 domain-containing protein</fullName>
    </recommendedName>
</protein>
<dbReference type="PANTHER" id="PTHR34502:SF3">
    <property type="entry name" value="DUF6594 DOMAIN-CONTAINING PROTEIN"/>
    <property type="match status" value="1"/>
</dbReference>
<evidence type="ECO:0000259" key="4">
    <source>
        <dbReference type="Pfam" id="PF20237"/>
    </source>
</evidence>
<dbReference type="GeneID" id="29118140"/>
<evidence type="ECO:0000256" key="1">
    <source>
        <dbReference type="SAM" id="Coils"/>
    </source>
</evidence>
<dbReference type="Proteomes" id="UP000077248">
    <property type="component" value="Unassembled WGS sequence"/>
</dbReference>
<evidence type="ECO:0000313" key="6">
    <source>
        <dbReference type="Proteomes" id="UP000077248"/>
    </source>
</evidence>
<feature type="transmembrane region" description="Helical" evidence="3">
    <location>
        <begin position="301"/>
        <end position="320"/>
    </location>
</feature>
<feature type="region of interest" description="Disordered" evidence="2">
    <location>
        <begin position="1"/>
        <end position="21"/>
    </location>
</feature>
<dbReference type="Pfam" id="PF20237">
    <property type="entry name" value="DUF6594"/>
    <property type="match status" value="1"/>
</dbReference>
<keyword evidence="3" id="KW-1133">Transmembrane helix</keyword>
<evidence type="ECO:0000256" key="2">
    <source>
        <dbReference type="SAM" id="MobiDB-lite"/>
    </source>
</evidence>
<feature type="domain" description="DUF6594" evidence="4">
    <location>
        <begin position="73"/>
        <end position="339"/>
    </location>
</feature>
<feature type="transmembrane region" description="Helical" evidence="3">
    <location>
        <begin position="327"/>
        <end position="345"/>
    </location>
</feature>
<gene>
    <name evidence="5" type="ORF">CC77DRAFT_634164</name>
</gene>
<feature type="coiled-coil region" evidence="1">
    <location>
        <begin position="100"/>
        <end position="127"/>
    </location>
</feature>
<reference evidence="5 6" key="1">
    <citation type="submission" date="2016-05" db="EMBL/GenBank/DDBJ databases">
        <title>Comparative analysis of secretome profiles of manganese(II)-oxidizing ascomycete fungi.</title>
        <authorList>
            <consortium name="DOE Joint Genome Institute"/>
            <person name="Zeiner C.A."/>
            <person name="Purvine S.O."/>
            <person name="Zink E.M."/>
            <person name="Wu S."/>
            <person name="Pasa-Tolic L."/>
            <person name="Chaput D.L."/>
            <person name="Haridas S."/>
            <person name="Grigoriev I.V."/>
            <person name="Santelli C.M."/>
            <person name="Hansel C.M."/>
        </authorList>
    </citation>
    <scope>NUCLEOTIDE SEQUENCE [LARGE SCALE GENOMIC DNA]</scope>
    <source>
        <strain evidence="5 6">SRC1lrK2f</strain>
    </source>
</reference>
<dbReference type="KEGG" id="aalt:CC77DRAFT_634164"/>
<name>A0A177DWL3_ALTAL</name>